<dbReference type="Pfam" id="PF01833">
    <property type="entry name" value="TIG"/>
    <property type="match status" value="1"/>
</dbReference>
<feature type="transmembrane region" description="Helical" evidence="1">
    <location>
        <begin position="4561"/>
        <end position="4583"/>
    </location>
</feature>
<dbReference type="OrthoDB" id="189446at2759"/>
<dbReference type="SUPFAM" id="SSF57184">
    <property type="entry name" value="Growth factor receptor domain"/>
    <property type="match status" value="8"/>
</dbReference>
<feature type="transmembrane region" description="Helical" evidence="1">
    <location>
        <begin position="4761"/>
        <end position="4780"/>
    </location>
</feature>
<dbReference type="Gene3D" id="2.60.40.60">
    <property type="entry name" value="Cadherins"/>
    <property type="match status" value="4"/>
</dbReference>
<dbReference type="InterPro" id="IPR015919">
    <property type="entry name" value="Cadherin-like_sf"/>
</dbReference>
<comment type="caution">
    <text evidence="4">The sequence shown here is derived from an EMBL/GenBank/DDBJ whole genome shotgun (WGS) entry which is preliminary data.</text>
</comment>
<dbReference type="GO" id="GO:0005509">
    <property type="term" value="F:calcium ion binding"/>
    <property type="evidence" value="ECO:0007669"/>
    <property type="project" value="InterPro"/>
</dbReference>
<feature type="domain" description="Cadherin" evidence="3">
    <location>
        <begin position="1877"/>
        <end position="1984"/>
    </location>
</feature>
<reference evidence="5" key="1">
    <citation type="journal article" date="2023" name="Commun. Biol.">
        <title>Genome analysis of Parmales, the sister group of diatoms, reveals the evolutionary specialization of diatoms from phago-mixotrophs to photoautotrophs.</title>
        <authorList>
            <person name="Ban H."/>
            <person name="Sato S."/>
            <person name="Yoshikawa S."/>
            <person name="Yamada K."/>
            <person name="Nakamura Y."/>
            <person name="Ichinomiya M."/>
            <person name="Sato N."/>
            <person name="Blanc-Mathieu R."/>
            <person name="Endo H."/>
            <person name="Kuwata A."/>
            <person name="Ogata H."/>
        </authorList>
    </citation>
    <scope>NUCLEOTIDE SEQUENCE [LARGE SCALE GENOMIC DNA]</scope>
</reference>
<feature type="chain" id="PRO_5040968034" description="Cadherin domain-containing protein" evidence="2">
    <location>
        <begin position="30"/>
        <end position="5032"/>
    </location>
</feature>
<keyword evidence="1" id="KW-0472">Membrane</keyword>
<protein>
    <recommendedName>
        <fullName evidence="3">Cadherin domain-containing protein</fullName>
    </recommendedName>
</protein>
<feature type="domain" description="Cadherin" evidence="3">
    <location>
        <begin position="1580"/>
        <end position="1681"/>
    </location>
</feature>
<dbReference type="Gene3D" id="2.60.40.10">
    <property type="entry name" value="Immunoglobulins"/>
    <property type="match status" value="2"/>
</dbReference>
<feature type="domain" description="Cadherin" evidence="3">
    <location>
        <begin position="1441"/>
        <end position="1566"/>
    </location>
</feature>
<feature type="transmembrane region" description="Helical" evidence="1">
    <location>
        <begin position="4666"/>
        <end position="4689"/>
    </location>
</feature>
<dbReference type="SMART" id="SM00112">
    <property type="entry name" value="CA"/>
    <property type="match status" value="6"/>
</dbReference>
<evidence type="ECO:0000256" key="2">
    <source>
        <dbReference type="SAM" id="SignalP"/>
    </source>
</evidence>
<evidence type="ECO:0000313" key="4">
    <source>
        <dbReference type="EMBL" id="GMI39155.1"/>
    </source>
</evidence>
<dbReference type="Pfam" id="PF00028">
    <property type="entry name" value="Cadherin"/>
    <property type="match status" value="1"/>
</dbReference>
<accession>A0A9W7L7U1</accession>
<dbReference type="GO" id="GO:0016020">
    <property type="term" value="C:membrane"/>
    <property type="evidence" value="ECO:0007669"/>
    <property type="project" value="InterPro"/>
</dbReference>
<dbReference type="InterPro" id="IPR013783">
    <property type="entry name" value="Ig-like_fold"/>
</dbReference>
<dbReference type="InterPro" id="IPR011641">
    <property type="entry name" value="Tyr-kin_ephrin_A/B_rcpt-like"/>
</dbReference>
<dbReference type="SMART" id="SM00261">
    <property type="entry name" value="FU"/>
    <property type="match status" value="8"/>
</dbReference>
<sequence>MSQASSGRRISWVAVFLLLIMSQLDLSGAACTNRKTCTDQTGCQHKSPDTVPYECTSANKDKCGEKSCGKGCTEPATCTYQCDTHQVCQNKAGYDTTPNLCTAGKYSTAGSNCQDCAGGYYSNGGAGSCSSCTAGKYESNNGCYNCAAGRWSGSASTGCQACEAGKVSNANKNGCDSCLAGSYTSDQISCLVCAHGKYSQNQASSCTACDAGTYIADNGVTRTNHEKSDCAACAAGKATNSAQSGCDACVAGKYSTLGSASCSSCLKGTYSFGSASACVVCPQGTYSDQTNTPGGDAPCTSCPTGKYNDKNTALASNHDAESTCTLCGVGTANPEERSPKSDACTLCDVGKYSDVQGLTNCKDCSSGYFQASQGQTSCQQCAEGEYVNGDSSGCVGCPAGTISGAGSSSSSDCTACQAGRYTTTGVAPCQNCISGKYSLQQAVTCADCPIGRFYGGTQGNALSVCENCGRGKYADSTGSTGCSVCKDGTYDPCSTGSPSGPCDGEKPGHTKEQDCTVCPSGKYSLMGDANRNACTDCLAGKYLSDNSPIYTRRTEHSAASKCLDCLEGTFAEFSGSSACLVCGEGKYQSSKGRDSCLNCAPGKYNGDAGTDRTLHLSANSPSCNDCQTGKYNPSSGQNTCMNCPSGKYTSITGSVSVDTQCYPCADGSYSREGSAVCTPCSAGKYLSGAGSSEFVGGIYTDPCLECEFGMYQDEQGKTECKICLRGTYADAKGTEVCTNCPTGKYLSANGVTASDHDNPSKCVNCVPGKYASIQGTWECSSCSAGKTSTSPFAVCTDCQAGEYSSSTGSENCDRCPPGKYSESTGASSCLTCPSGSYTTEFGTATCPLCPKGKFSDNTGKEFLTGCETCFAGTYAPLATGSSECLDCEPGKFAQGDGASESCDKCEAGEYQDLSGQIYCKNCAGGLSSVAGSTFCVDCPGIVISGECVRCEAGYYAMAGGCASCYGGSMSIGGGTTSCTACEAGKYSTVEAKFPAECESGCDSCTSCAAGYVSGPVSTKCTPCEAGKISDPADPSSCMSCTAGRYTGDEGQTSCSICDAGKFSYTGASICTDCTAGRYSGSGADACDPCDAGSESEGGSSFCTSCTEGKYTASSGTANCVDCPSGKFAEVAGSTSCANCAEGKISVSGAFSCENCPAGKTSKPESLYRCSDCEAGQFSTAGSTCRKCPDGKYASFSSSSECLPCRSGYYCKVRADTETIGSSNPEEYKCGHERDYPASVFCPEGSSEPTSVRAGYFSTPTSFDDDVRQDEDSCDSTYFCARGKRVAFMKWADGVCGAVAAEMIEGSSPSVSKAFGVGANKNSDGSDILGLADITATPTYTIMEVVDKGADSTCNIGAGDVTVASTSLSISGNVDYESCSAGITVVVEAEGDFSASFCYDSSNPCSETVKSELCYVDIRILNKNEVPYWHDAQTVDKNLPCYMNSITFSVDERLAEYTEFGDNLETCVADPDDADAIKFTVDNDGDSATLGDELFDVRTCGGKLFVRPAEAGQESKLRYNMVSKTDMVANDQNNLHTVDVTATDNGGLWARRTISVQIVNVNDPPTWCSDTEPCSVAGKSNAPTRIENILERAPANTLVFDISAHVEDLDWDDLTFAMVQNDDEAFRIDSLGVIRSNIEFDFESKAAYYISLSVTDGDESYAAAVSDLIKVEIEDVNDPPYFNDGDDGAPRSSIEFKFAETVPDETGETTTNGPTLVDPSCVDSASVTCPRNDDGDIIADISSLAGDQDATDSFSLGTLQYVVLTEDGAVSDDFGVVTTGGKTELKVTRATDGANGEPFDYEGSEASFKLKLYVQDQEGKNSVPEFMVGPIDLVLKLDDINEKPTIPGGSSDFSVVESSCDEGSFVVGTETMTPIQNGDTVGYIEAFDVDIGQEIFMFITGYTDGSTDELPFIIDPVPTQETCSDTAYRDAGYVCWLFKVKLTGILDHEAKATYGPIGIKVSDGQKEATSEFSVNVLDCNESPVLDPDGVSNDAFKIYEDASDSNPFANLGAAAAVKVSDVDEGDSDHLLVVVGGSGQGVFDIDNSGFFKLAADPDSVGELIKLDYETANTYYIQVVAYDQQSGSTCAGAAGQYCTDGAMSNIVTYTIDVLNRNERPEWASPDSTSDNLRVAADITEKAINGDRVHKLEAYDQDMRETGLGDTVTYTIVDHSYKGDEDNPCDAEVTEANTSGAPQTNAKGKLCCVNSEFLSVVKSDTDDNIVALAVDWDSAAQGGQDFPLQNLDGCELMLKLSVTDVGKDCGAVAGNDCTDYGSITPSPLSSEVEQTLIFKVTGSNFSPYLKDKTYGDTARTCSSSTPSVCINENPSEGQVVVSNLTHITSDLNNAIDDVSLWQKHSYEIINQKQSFDSYNRGRFEINNETGAIIVTEAGSKSLDYELVVGGTVENVYEILVRVTDDGDPLLGDVATITIQLSDVNEPPTFNKGTGRFEVDEYVPYDGGYNPDTYNNGLILSGGQISAIDQDATDQGKLKYTMPEHEFFDLVEISGGGVDGQNIAQIKLKPKSELNFEAKEEYEVVVTVTDEANPPHVNPVTEKFTIYVNDINEKPEWKDETYRVADPDGSGGTVFLFTPPENLQSGEMVGSVAVVDVDDPPDAISYTITKGDTAMFKVNDEGEIRLKAGVSFDYERTIKYELTIEAKETSTTEQYGLTSDVVIKVVDLNDMTIDSILTSDGTRQISAGGGDWVTITGSNFGPFNPATPFDNSDEDLLKKEFLGIEAIYYGEDGIIYIPEECQYIDNGSEDAGRDRDNTRIKCKTVAGVGQNHRWNVTISYEPGSQEPRATWTVSGSMAQTTSYDPPVISKIENAASMPTSGGFTVTITGQNFGPKYKDCGMPAADICENYPLGSSAEFACDFQCFTREQLKSRCTTPGDDCTCNSEGTACNRHPDLYISDAVEVWYGPSEDLITKYECRDAKVMATAEGDAQIVQCTSAEGVGSGFWWSIKVGSKNPKISSSRLIDSTSQNSAPYYYAESSYQPPSLVTVTSDLLPNGAATQSSPIKITGTNLGPQYTEGDLTLTYTNSAGSIYVSTKCVILVPHKSANCSSVPGVGTNLEFKIKIAGLESDNLTSSVSYTPPVIEAPDGLDYAVSGQGATDAKTSGGQEIHIYGQNFGPAGDLYLPEMTYGLDTADKYIGVDCYVSNSYNKITCLSAPGTGFEHWAKVTVGGQDSPIYDAQIAYARPSVHYFKPEWEKDLSVEGAQTPGSEWIVVHGENFGTVANNAINRISYGPNGVEYVPCKSVLDPDCTCGVVVDHEQIRCLMTAGSGKMHRWIVKIDGQNSTVSTTSYDRPSITGISGPGAVDANCDGNELVTLTGTNFGPNLKALELVTYGPAGNEFVAEIVEYVSHTKVICKTSEGLGENLKWQVKIDGQYSDLSDVTSNYKKPFLSHIMKSSGLTEGGSTHIINGTNFGVKVPNSYVEVRFDSEAIILDGGSTTKAVQGSYMVGRNSDGVTDFISFVLPHMSKVHQDKVVTVHVGHKLFNVDQDSNEKVFNYGTPRIESIENLAGEPLGLTLAPTTNLVIRGVNFGLDVYSSISIDDEVQAFVDSTEVAGVTEWEHDMIVMRYEGIKGNVQVKVGNLLSNVVRFENRSVELLMQYPYIPRSEGYGTDGITVDGDSNLTLAGCNLPDPSWGKPDDKIRPWDRLEIFVGGKSCPIYPLSLRDIDPSVTYSSEFCKGDVVREVTCKVPAGTGESNEIVLKNGGNPHFSGNGTLYLRYLPPEVDLFSPKEVDTKGGEVEVKGDNFGIFMDKISVSMGGTALSIKEGTLRHTAFTAIVPPGEGTPKNIYVTVDGQTNITRKGDPDVFRYLYPIINSVEPTDLGTQGEIVSVNGIYFGREGKADAFLLSHDDDTVLPYEVSIIEYDAVNQDSMKVKVAAGQGLARLALNVSGNVASTPLPFRRPALSTPAGGQVIMNTEGGSNVTLTGTDFGIGEDYSIEIREGSGGTDANFPVKIEYPTNAIHHFAHESLEFVVPEGQNTRDNPMELVLKVAGQVSDPIVVNYGAPNITSVSMCFSDSIKSVFTGPCELKADDEMMVPLGSDCDPYDGANGGCGLRTDGGYTVAIFGENFGKPDSGLQKVYFRNKALVNTIDAVPGESEPEVHYVSHREVRVRIPPGVGMNIPLAFSIGSRMSAPVLFSYDPPYVEDISPERPNAEGDVVTINGANFGPTLEDAGEIRIMIGQKKYVGNDTITEWLPCPGPSFGMDVPFPIWQQKGSGSPYLWCELPRVKVGPKDIMVSVAKRNVTVMRDDSNFAPKCQASYYGQEEDGVFWGPMLDMCGEECSYESGLCYDSWNPDWRIHTREECVEEKHCTKFFDLNGEMQNCTVISREDEYCRPCPGGASCEVNTQFNEEPIAQEGYWRLDVLATSDSCGLDYEERSHRTTCYEVVPCNPAIACLGNNQCEYGYTGTKCDFCCDMMHRYVKDQWGRSIPNPECTHSDGSWVKYFRQYGECAPCPSNPWMIVAMLFGGLAVFGSIAYVMKKKHVSLGIFSIAVDYLQILTLLSATKTPWPRVILDLYTWLSAFNFNINITAPECAFELAYEDKWKMIMVMPVFILSGVVMYNYARVLLNKFFLNKHGKDIYAHSYRSWGIAVTIMYYIYLNLSMTALEIFNCSTVELEDPMTGEIVSDGKQYMSETNWVCYEKDSLQTSLIPHACIAIGVYTVGYPLYTAWVLLPPSKARKCREDQILRAQDLGYTRKTNPHCYEHRLCYSKLYYYYKPKCWYWTLMVLLKKFSIATISLMFRANATFQMCMIVLMIFIAAVMQVRHQPYMSMSEREEVLKEHKDAVAQFNADIEMIRGGSIIERKKKFQLGNMSKGEAANLVAVYFWNYNTVETVLLGSSILVNLFGIMFESQFLKADTYSYEVLANITLCVIIVSLLYVMTVVWSEVVAAIFPGLNFGFINRFGNLEANKKQEDVTAGERDSTVLALEMKALELTANPLFGGREAKDTVEEIPEGDLVKVVKTHPEYIRMASNLKEINKSLQSAKEESKHSAIKGKAGSFKMIVMKGREDLGGVS</sequence>
<feature type="transmembrane region" description="Helical" evidence="1">
    <location>
        <begin position="4474"/>
        <end position="4494"/>
    </location>
</feature>
<dbReference type="InterPro" id="IPR002909">
    <property type="entry name" value="IPT_dom"/>
</dbReference>
<keyword evidence="1" id="KW-0812">Transmembrane</keyword>
<dbReference type="GO" id="GO:0007156">
    <property type="term" value="P:homophilic cell adhesion via plasma membrane adhesion molecules"/>
    <property type="evidence" value="ECO:0007669"/>
    <property type="project" value="InterPro"/>
</dbReference>
<keyword evidence="5" id="KW-1185">Reference proteome</keyword>
<dbReference type="SMART" id="SM01411">
    <property type="entry name" value="Ephrin_rec_like"/>
    <property type="match status" value="19"/>
</dbReference>
<feature type="domain" description="Cadherin" evidence="3">
    <location>
        <begin position="2590"/>
        <end position="2687"/>
    </location>
</feature>
<dbReference type="InterPro" id="IPR002126">
    <property type="entry name" value="Cadherin-like_dom"/>
</dbReference>
<dbReference type="Gene3D" id="2.10.50.10">
    <property type="entry name" value="Tumor Necrosis Factor Receptor, subunit A, domain 2"/>
    <property type="match status" value="8"/>
</dbReference>
<dbReference type="SUPFAM" id="SSF81296">
    <property type="entry name" value="E set domains"/>
    <property type="match status" value="1"/>
</dbReference>
<evidence type="ECO:0000259" key="3">
    <source>
        <dbReference type="PROSITE" id="PS50268"/>
    </source>
</evidence>
<dbReference type="CDD" id="cd00185">
    <property type="entry name" value="TNFRSF"/>
    <property type="match status" value="2"/>
</dbReference>
<dbReference type="InterPro" id="IPR009030">
    <property type="entry name" value="Growth_fac_rcpt_cys_sf"/>
</dbReference>
<keyword evidence="1" id="KW-1133">Transmembrane helix</keyword>
<dbReference type="EMBL" id="BRYA01000098">
    <property type="protein sequence ID" value="GMI39155.1"/>
    <property type="molecule type" value="Genomic_DNA"/>
</dbReference>
<dbReference type="Pfam" id="PF07699">
    <property type="entry name" value="Ephrin_rec_like"/>
    <property type="match status" value="2"/>
</dbReference>
<feature type="signal peptide" evidence="2">
    <location>
        <begin position="1"/>
        <end position="29"/>
    </location>
</feature>
<dbReference type="PANTHER" id="PTHR46967:SF2">
    <property type="entry name" value="SUSHI, VON WILLEBRAND FACTOR TYPE A, EGF AND PENTRAXIN DOMAIN-CONTAINING PROTEIN 1-LIKE"/>
    <property type="match status" value="1"/>
</dbReference>
<dbReference type="PANTHER" id="PTHR46967">
    <property type="entry name" value="INSULIN-LIKE GROWTH FACTOR BINDING PROTEIN,N-TERMINAL"/>
    <property type="match status" value="1"/>
</dbReference>
<dbReference type="Proteomes" id="UP001165065">
    <property type="component" value="Unassembled WGS sequence"/>
</dbReference>
<dbReference type="CDD" id="cd11304">
    <property type="entry name" value="Cadherin_repeat"/>
    <property type="match status" value="5"/>
</dbReference>
<organism evidence="4 5">
    <name type="scientific">Triparma columacea</name>
    <dbReference type="NCBI Taxonomy" id="722753"/>
    <lineage>
        <taxon>Eukaryota</taxon>
        <taxon>Sar</taxon>
        <taxon>Stramenopiles</taxon>
        <taxon>Ochrophyta</taxon>
        <taxon>Bolidophyceae</taxon>
        <taxon>Parmales</taxon>
        <taxon>Triparmaceae</taxon>
        <taxon>Triparma</taxon>
    </lineage>
</organism>
<dbReference type="InterPro" id="IPR001368">
    <property type="entry name" value="TNFR/NGFR_Cys_rich_reg"/>
</dbReference>
<feature type="transmembrane region" description="Helical" evidence="1">
    <location>
        <begin position="4595"/>
        <end position="4614"/>
    </location>
</feature>
<feature type="domain" description="Cadherin" evidence="3">
    <location>
        <begin position="2313"/>
        <end position="2440"/>
    </location>
</feature>
<evidence type="ECO:0000256" key="1">
    <source>
        <dbReference type="SAM" id="Phobius"/>
    </source>
</evidence>
<dbReference type="SMART" id="SM00208">
    <property type="entry name" value="TNFR"/>
    <property type="match status" value="6"/>
</dbReference>
<dbReference type="PROSITE" id="PS50268">
    <property type="entry name" value="CADHERIN_2"/>
    <property type="match status" value="7"/>
</dbReference>
<dbReference type="SUPFAM" id="SSF49313">
    <property type="entry name" value="Cadherin-like"/>
    <property type="match status" value="4"/>
</dbReference>
<feature type="domain" description="Cadherin" evidence="3">
    <location>
        <begin position="2467"/>
        <end position="2567"/>
    </location>
</feature>
<feature type="transmembrane region" description="Helical" evidence="1">
    <location>
        <begin position="4501"/>
        <end position="4519"/>
    </location>
</feature>
<feature type="transmembrane region" description="Helical" evidence="1">
    <location>
        <begin position="4880"/>
        <end position="4901"/>
    </location>
</feature>
<dbReference type="InterPro" id="IPR014756">
    <property type="entry name" value="Ig_E-set"/>
</dbReference>
<feature type="domain" description="Cadherin" evidence="3">
    <location>
        <begin position="1996"/>
        <end position="2123"/>
    </location>
</feature>
<gene>
    <name evidence="4" type="ORF">TrCOL_g10431</name>
</gene>
<keyword evidence="2" id="KW-0732">Signal</keyword>
<evidence type="ECO:0000313" key="5">
    <source>
        <dbReference type="Proteomes" id="UP001165065"/>
    </source>
</evidence>
<name>A0A9W7L7U1_9STRA</name>
<dbReference type="InterPro" id="IPR006212">
    <property type="entry name" value="Furin_repeat"/>
</dbReference>
<proteinExistence type="predicted"/>